<dbReference type="Gramene" id="AET7Gv21195000.1">
    <property type="protein sequence ID" value="AET7Gv21195000.1"/>
    <property type="gene ID" value="AET7Gv21195000"/>
</dbReference>
<keyword evidence="2" id="KW-1185">Reference proteome</keyword>
<organism evidence="1 2">
    <name type="scientific">Aegilops tauschii subsp. strangulata</name>
    <name type="common">Goatgrass</name>
    <dbReference type="NCBI Taxonomy" id="200361"/>
    <lineage>
        <taxon>Eukaryota</taxon>
        <taxon>Viridiplantae</taxon>
        <taxon>Streptophyta</taxon>
        <taxon>Embryophyta</taxon>
        <taxon>Tracheophyta</taxon>
        <taxon>Spermatophyta</taxon>
        <taxon>Magnoliopsida</taxon>
        <taxon>Liliopsida</taxon>
        <taxon>Poales</taxon>
        <taxon>Poaceae</taxon>
        <taxon>BOP clade</taxon>
        <taxon>Pooideae</taxon>
        <taxon>Triticodae</taxon>
        <taxon>Triticeae</taxon>
        <taxon>Triticinae</taxon>
        <taxon>Aegilops</taxon>
    </lineage>
</organism>
<accession>A0A453T1U0</accession>
<evidence type="ECO:0000313" key="1">
    <source>
        <dbReference type="EnsemblPlants" id="AET7Gv21195000.1"/>
    </source>
</evidence>
<proteinExistence type="predicted"/>
<reference evidence="1" key="4">
    <citation type="submission" date="2019-03" db="UniProtKB">
        <authorList>
            <consortium name="EnsemblPlants"/>
        </authorList>
    </citation>
    <scope>IDENTIFICATION</scope>
</reference>
<name>A0A453T1U0_AEGTS</name>
<sequence length="203" mass="22081">SEHLTITEYHRSTKKTGTDYLSGGELGDGLGALGDGVLGELAGEDEADGGLDLPGGDGGLLVVAGELGGLAGELLEDVVDEGVHDGHGLGGDADVGVHLLQHLEDVDLVRLHALLRLLLPLLLAALLGRRRPLLGLGLLRRRRLLGLLRHRLLLRLGLLRRRRLLGLLRHRLLLRLGGHGCRCCFLRRRGEVWWCFRWEGGRA</sequence>
<protein>
    <submittedName>
        <fullName evidence="1">Uncharacterized protein</fullName>
    </submittedName>
</protein>
<reference evidence="1" key="5">
    <citation type="journal article" date="2021" name="G3 (Bethesda)">
        <title>Aegilops tauschii genome assembly Aet v5.0 features greater sequence contiguity and improved annotation.</title>
        <authorList>
            <person name="Wang L."/>
            <person name="Zhu T."/>
            <person name="Rodriguez J.C."/>
            <person name="Deal K.R."/>
            <person name="Dubcovsky J."/>
            <person name="McGuire P.E."/>
            <person name="Lux T."/>
            <person name="Spannagl M."/>
            <person name="Mayer K.F.X."/>
            <person name="Baldrich P."/>
            <person name="Meyers B.C."/>
            <person name="Huo N."/>
            <person name="Gu Y.Q."/>
            <person name="Zhou H."/>
            <person name="Devos K.M."/>
            <person name="Bennetzen J.L."/>
            <person name="Unver T."/>
            <person name="Budak H."/>
            <person name="Gulick P.J."/>
            <person name="Galiba G."/>
            <person name="Kalapos B."/>
            <person name="Nelson D.R."/>
            <person name="Li P."/>
            <person name="You F.M."/>
            <person name="Luo M.C."/>
            <person name="Dvorak J."/>
        </authorList>
    </citation>
    <scope>NUCLEOTIDE SEQUENCE [LARGE SCALE GENOMIC DNA]</scope>
    <source>
        <strain evidence="1">cv. AL8/78</strain>
    </source>
</reference>
<evidence type="ECO:0000313" key="2">
    <source>
        <dbReference type="Proteomes" id="UP000015105"/>
    </source>
</evidence>
<reference evidence="2" key="1">
    <citation type="journal article" date="2014" name="Science">
        <title>Ancient hybridizations among the ancestral genomes of bread wheat.</title>
        <authorList>
            <consortium name="International Wheat Genome Sequencing Consortium,"/>
            <person name="Marcussen T."/>
            <person name="Sandve S.R."/>
            <person name="Heier L."/>
            <person name="Spannagl M."/>
            <person name="Pfeifer M."/>
            <person name="Jakobsen K.S."/>
            <person name="Wulff B.B."/>
            <person name="Steuernagel B."/>
            <person name="Mayer K.F."/>
            <person name="Olsen O.A."/>
        </authorList>
    </citation>
    <scope>NUCLEOTIDE SEQUENCE [LARGE SCALE GENOMIC DNA]</scope>
    <source>
        <strain evidence="2">cv. AL8/78</strain>
    </source>
</reference>
<dbReference type="EnsemblPlants" id="AET7Gv21195000.1">
    <property type="protein sequence ID" value="AET7Gv21195000.1"/>
    <property type="gene ID" value="AET7Gv21195000"/>
</dbReference>
<dbReference type="Proteomes" id="UP000015105">
    <property type="component" value="Chromosome 7D"/>
</dbReference>
<reference evidence="1" key="3">
    <citation type="journal article" date="2017" name="Nature">
        <title>Genome sequence of the progenitor of the wheat D genome Aegilops tauschii.</title>
        <authorList>
            <person name="Luo M.C."/>
            <person name="Gu Y.Q."/>
            <person name="Puiu D."/>
            <person name="Wang H."/>
            <person name="Twardziok S.O."/>
            <person name="Deal K.R."/>
            <person name="Huo N."/>
            <person name="Zhu T."/>
            <person name="Wang L."/>
            <person name="Wang Y."/>
            <person name="McGuire P.E."/>
            <person name="Liu S."/>
            <person name="Long H."/>
            <person name="Ramasamy R.K."/>
            <person name="Rodriguez J.C."/>
            <person name="Van S.L."/>
            <person name="Yuan L."/>
            <person name="Wang Z."/>
            <person name="Xia Z."/>
            <person name="Xiao L."/>
            <person name="Anderson O.D."/>
            <person name="Ouyang S."/>
            <person name="Liang Y."/>
            <person name="Zimin A.V."/>
            <person name="Pertea G."/>
            <person name="Qi P."/>
            <person name="Bennetzen J.L."/>
            <person name="Dai X."/>
            <person name="Dawson M.W."/>
            <person name="Muller H.G."/>
            <person name="Kugler K."/>
            <person name="Rivarola-Duarte L."/>
            <person name="Spannagl M."/>
            <person name="Mayer K.F.X."/>
            <person name="Lu F.H."/>
            <person name="Bevan M.W."/>
            <person name="Leroy P."/>
            <person name="Li P."/>
            <person name="You F.M."/>
            <person name="Sun Q."/>
            <person name="Liu Z."/>
            <person name="Lyons E."/>
            <person name="Wicker T."/>
            <person name="Salzberg S.L."/>
            <person name="Devos K.M."/>
            <person name="Dvorak J."/>
        </authorList>
    </citation>
    <scope>NUCLEOTIDE SEQUENCE [LARGE SCALE GENOMIC DNA]</scope>
    <source>
        <strain evidence="1">cv. AL8/78</strain>
    </source>
</reference>
<reference evidence="2" key="2">
    <citation type="journal article" date="2017" name="Nat. Plants">
        <title>The Aegilops tauschii genome reveals multiple impacts of transposons.</title>
        <authorList>
            <person name="Zhao G."/>
            <person name="Zou C."/>
            <person name="Li K."/>
            <person name="Wang K."/>
            <person name="Li T."/>
            <person name="Gao L."/>
            <person name="Zhang X."/>
            <person name="Wang H."/>
            <person name="Yang Z."/>
            <person name="Liu X."/>
            <person name="Jiang W."/>
            <person name="Mao L."/>
            <person name="Kong X."/>
            <person name="Jiao Y."/>
            <person name="Jia J."/>
        </authorList>
    </citation>
    <scope>NUCLEOTIDE SEQUENCE [LARGE SCALE GENOMIC DNA]</scope>
    <source>
        <strain evidence="2">cv. AL8/78</strain>
    </source>
</reference>
<dbReference type="AlphaFoldDB" id="A0A453T1U0"/>